<gene>
    <name evidence="1" type="ORF">scyTo_0006766</name>
</gene>
<protein>
    <submittedName>
        <fullName evidence="1">Uncharacterized protein</fullName>
    </submittedName>
</protein>
<keyword evidence="2" id="KW-1185">Reference proteome</keyword>
<proteinExistence type="predicted"/>
<organism evidence="1 2">
    <name type="scientific">Scyliorhinus torazame</name>
    <name type="common">Cloudy catshark</name>
    <name type="synonym">Catulus torazame</name>
    <dbReference type="NCBI Taxonomy" id="75743"/>
    <lineage>
        <taxon>Eukaryota</taxon>
        <taxon>Metazoa</taxon>
        <taxon>Chordata</taxon>
        <taxon>Craniata</taxon>
        <taxon>Vertebrata</taxon>
        <taxon>Chondrichthyes</taxon>
        <taxon>Elasmobranchii</taxon>
        <taxon>Galeomorphii</taxon>
        <taxon>Galeoidea</taxon>
        <taxon>Carcharhiniformes</taxon>
        <taxon>Scyliorhinidae</taxon>
        <taxon>Scyliorhinus</taxon>
    </lineage>
</organism>
<sequence>MVEVNNALERMAFDGVVEVSGFDVAEDSGFGAAEDSGFGVAEDSGFGAAEDSGFDAAVELLKREALDPEEPDTGEIF</sequence>
<comment type="caution">
    <text evidence="1">The sequence shown here is derived from an EMBL/GenBank/DDBJ whole genome shotgun (WGS) entry which is preliminary data.</text>
</comment>
<accession>A0A401PJW2</accession>
<dbReference type="Proteomes" id="UP000288216">
    <property type="component" value="Unassembled WGS sequence"/>
</dbReference>
<reference evidence="1 2" key="1">
    <citation type="journal article" date="2018" name="Nat. Ecol. Evol.">
        <title>Shark genomes provide insights into elasmobranch evolution and the origin of vertebrates.</title>
        <authorList>
            <person name="Hara Y"/>
            <person name="Yamaguchi K"/>
            <person name="Onimaru K"/>
            <person name="Kadota M"/>
            <person name="Koyanagi M"/>
            <person name="Keeley SD"/>
            <person name="Tatsumi K"/>
            <person name="Tanaka K"/>
            <person name="Motone F"/>
            <person name="Kageyama Y"/>
            <person name="Nozu R"/>
            <person name="Adachi N"/>
            <person name="Nishimura O"/>
            <person name="Nakagawa R"/>
            <person name="Tanegashima C"/>
            <person name="Kiyatake I"/>
            <person name="Matsumoto R"/>
            <person name="Murakumo K"/>
            <person name="Nishida K"/>
            <person name="Terakita A"/>
            <person name="Kuratani S"/>
            <person name="Sato K"/>
            <person name="Hyodo S Kuraku.S."/>
        </authorList>
    </citation>
    <scope>NUCLEOTIDE SEQUENCE [LARGE SCALE GENOMIC DNA]</scope>
</reference>
<evidence type="ECO:0000313" key="1">
    <source>
        <dbReference type="EMBL" id="GCB73429.1"/>
    </source>
</evidence>
<name>A0A401PJW2_SCYTO</name>
<dbReference type="AlphaFoldDB" id="A0A401PJW2"/>
<evidence type="ECO:0000313" key="2">
    <source>
        <dbReference type="Proteomes" id="UP000288216"/>
    </source>
</evidence>
<dbReference type="EMBL" id="BFAA01002339">
    <property type="protein sequence ID" value="GCB73429.1"/>
    <property type="molecule type" value="Genomic_DNA"/>
</dbReference>